<evidence type="ECO:0000313" key="5">
    <source>
        <dbReference type="Proteomes" id="UP000322940"/>
    </source>
</evidence>
<comment type="caution">
    <text evidence="3">The sequence shown here is derived from an EMBL/GenBank/DDBJ whole genome shotgun (WGS) entry which is preliminary data.</text>
</comment>
<dbReference type="InterPro" id="IPR037682">
    <property type="entry name" value="TonB_C"/>
</dbReference>
<evidence type="ECO:0000256" key="1">
    <source>
        <dbReference type="SAM" id="SignalP"/>
    </source>
</evidence>
<dbReference type="GO" id="GO:0055085">
    <property type="term" value="P:transmembrane transport"/>
    <property type="evidence" value="ECO:0007669"/>
    <property type="project" value="InterPro"/>
</dbReference>
<name>A0A5B3H036_9BACT</name>
<evidence type="ECO:0000259" key="2">
    <source>
        <dbReference type="Pfam" id="PF03544"/>
    </source>
</evidence>
<dbReference type="AlphaFoldDB" id="A0A5B3H036"/>
<organism evidence="3 5">
    <name type="scientific">Alistipes onderdonkii</name>
    <dbReference type="NCBI Taxonomy" id="328813"/>
    <lineage>
        <taxon>Bacteria</taxon>
        <taxon>Pseudomonadati</taxon>
        <taxon>Bacteroidota</taxon>
        <taxon>Bacteroidia</taxon>
        <taxon>Bacteroidales</taxon>
        <taxon>Rikenellaceae</taxon>
        <taxon>Alistipes</taxon>
    </lineage>
</organism>
<dbReference type="EMBL" id="VVUY01000003">
    <property type="protein sequence ID" value="KAA2562828.1"/>
    <property type="molecule type" value="Genomic_DNA"/>
</dbReference>
<proteinExistence type="predicted"/>
<feature type="signal peptide" evidence="1">
    <location>
        <begin position="1"/>
        <end position="19"/>
    </location>
</feature>
<protein>
    <submittedName>
        <fullName evidence="3">Energy transducer TonB</fullName>
    </submittedName>
</protein>
<evidence type="ECO:0000313" key="4">
    <source>
        <dbReference type="EMBL" id="KAA2562828.1"/>
    </source>
</evidence>
<dbReference type="EMBL" id="VVXH01000005">
    <property type="protein sequence ID" value="KAA2379265.1"/>
    <property type="molecule type" value="Genomic_DNA"/>
</dbReference>
<sequence length="241" mass="27327">MKRTAILLAALALWCGAAAQQTQPPRFQGADAKRFMARLMGETEKLAIEKQIPASELSPQVVVAFTVDTAGRVDGWRFLDNTCQGRDKCDAEPATERTKQLVTEALGRLEAWTPARKDGLSVSYTWRLTMRLPVEKIAKRQEADPLLFMGGDPDETFHEWARVRLRYDERFSSRGVAGLVHVRFYIEPDGKVTIGEVLSSPDEKLAREVIRVIRASKGHWVPRRVRGVPQRTAYEYRINFT</sequence>
<evidence type="ECO:0000313" key="3">
    <source>
        <dbReference type="EMBL" id="KAA2379265.1"/>
    </source>
</evidence>
<accession>A0A5B3H036</accession>
<dbReference type="SUPFAM" id="SSF74653">
    <property type="entry name" value="TolA/TonB C-terminal domain"/>
    <property type="match status" value="1"/>
</dbReference>
<gene>
    <name evidence="4" type="ORF">F2S36_03205</name>
    <name evidence="3" type="ORF">F2Y10_06325</name>
</gene>
<feature type="chain" id="PRO_5044618514" evidence="1">
    <location>
        <begin position="20"/>
        <end position="241"/>
    </location>
</feature>
<dbReference type="Proteomes" id="UP000323119">
    <property type="component" value="Unassembled WGS sequence"/>
</dbReference>
<dbReference type="Pfam" id="PF03544">
    <property type="entry name" value="TonB_C"/>
    <property type="match status" value="1"/>
</dbReference>
<dbReference type="Proteomes" id="UP000322940">
    <property type="component" value="Unassembled WGS sequence"/>
</dbReference>
<evidence type="ECO:0000313" key="6">
    <source>
        <dbReference type="Proteomes" id="UP000323119"/>
    </source>
</evidence>
<reference evidence="5 6" key="1">
    <citation type="journal article" date="2019" name="Nat. Med.">
        <title>A library of human gut bacterial isolates paired with longitudinal multiomics data enables mechanistic microbiome research.</title>
        <authorList>
            <person name="Poyet M."/>
            <person name="Groussin M."/>
            <person name="Gibbons S.M."/>
            <person name="Avila-Pacheco J."/>
            <person name="Jiang X."/>
            <person name="Kearney S.M."/>
            <person name="Perrotta A.R."/>
            <person name="Berdy B."/>
            <person name="Zhao S."/>
            <person name="Lieberman T.D."/>
            <person name="Swanson P.K."/>
            <person name="Smith M."/>
            <person name="Roesemann S."/>
            <person name="Alexander J.E."/>
            <person name="Rich S.A."/>
            <person name="Livny J."/>
            <person name="Vlamakis H."/>
            <person name="Clish C."/>
            <person name="Bullock K."/>
            <person name="Deik A."/>
            <person name="Scott J."/>
            <person name="Pierce K.A."/>
            <person name="Xavier R.J."/>
            <person name="Alm E.J."/>
        </authorList>
    </citation>
    <scope>NUCLEOTIDE SEQUENCE [LARGE SCALE GENOMIC DNA]</scope>
    <source>
        <strain evidence="4 6">BIOML-A204</strain>
        <strain evidence="3 5">BIOML-A266</strain>
    </source>
</reference>
<feature type="domain" description="TonB C-terminal" evidence="2">
    <location>
        <begin position="165"/>
        <end position="241"/>
    </location>
</feature>
<dbReference type="Gene3D" id="3.30.1150.10">
    <property type="match status" value="1"/>
</dbReference>
<dbReference type="RefSeq" id="WP_070102154.1">
    <property type="nucleotide sequence ID" value="NZ_JADMQE010000004.1"/>
</dbReference>
<keyword evidence="1" id="KW-0732">Signal</keyword>